<evidence type="ECO:0000259" key="2">
    <source>
        <dbReference type="Pfam" id="PF08550"/>
    </source>
</evidence>
<feature type="compositionally biased region" description="Polar residues" evidence="1">
    <location>
        <begin position="225"/>
        <end position="238"/>
    </location>
</feature>
<dbReference type="AlphaFoldDB" id="A0A6A6HN71"/>
<dbReference type="InterPro" id="IPR053043">
    <property type="entry name" value="Ras-cAMP_regulatory"/>
</dbReference>
<name>A0A6A6HN71_VIRVR</name>
<gene>
    <name evidence="4" type="ORF">EV356DRAFT_513870</name>
</gene>
<dbReference type="PANTHER" id="PTHR28014:SF1">
    <property type="entry name" value="NEGATIVE REGULATOR OF RAS-CAMP PATHWAY"/>
    <property type="match status" value="1"/>
</dbReference>
<protein>
    <submittedName>
        <fullName evidence="4">DUF1752-domain-containing protein</fullName>
    </submittedName>
</protein>
<feature type="compositionally biased region" description="Low complexity" evidence="1">
    <location>
        <begin position="88"/>
        <end position="97"/>
    </location>
</feature>
<evidence type="ECO:0000259" key="3">
    <source>
        <dbReference type="Pfam" id="PF11702"/>
    </source>
</evidence>
<feature type="compositionally biased region" description="Basic and acidic residues" evidence="1">
    <location>
        <begin position="191"/>
        <end position="200"/>
    </location>
</feature>
<dbReference type="InterPro" id="IPR021711">
    <property type="entry name" value="DUF3295"/>
</dbReference>
<dbReference type="PANTHER" id="PTHR28014">
    <property type="entry name" value="NEGATIVE REGULATOR OF RAS-CAMP PATHWAY"/>
    <property type="match status" value="1"/>
</dbReference>
<feature type="compositionally biased region" description="Polar residues" evidence="1">
    <location>
        <begin position="260"/>
        <end position="274"/>
    </location>
</feature>
<dbReference type="GO" id="GO:0006808">
    <property type="term" value="P:regulation of nitrogen utilization"/>
    <property type="evidence" value="ECO:0007669"/>
    <property type="project" value="TreeGrafter"/>
</dbReference>
<dbReference type="EMBL" id="ML991772">
    <property type="protein sequence ID" value="KAF2239574.1"/>
    <property type="molecule type" value="Genomic_DNA"/>
</dbReference>
<accession>A0A6A6HN71</accession>
<dbReference type="Proteomes" id="UP000800092">
    <property type="component" value="Unassembled WGS sequence"/>
</dbReference>
<feature type="region of interest" description="Disordered" evidence="1">
    <location>
        <begin position="75"/>
        <end position="117"/>
    </location>
</feature>
<feature type="compositionally biased region" description="Basic and acidic residues" evidence="1">
    <location>
        <begin position="338"/>
        <end position="347"/>
    </location>
</feature>
<dbReference type="OrthoDB" id="5054775at2759"/>
<dbReference type="GO" id="GO:0031930">
    <property type="term" value="P:mitochondria-nucleus signaling pathway"/>
    <property type="evidence" value="ECO:0007669"/>
    <property type="project" value="TreeGrafter"/>
</dbReference>
<evidence type="ECO:0000256" key="1">
    <source>
        <dbReference type="SAM" id="MobiDB-lite"/>
    </source>
</evidence>
<feature type="compositionally biased region" description="Polar residues" evidence="1">
    <location>
        <begin position="432"/>
        <end position="441"/>
    </location>
</feature>
<reference evidence="4" key="1">
    <citation type="journal article" date="2020" name="Stud. Mycol.">
        <title>101 Dothideomycetes genomes: a test case for predicting lifestyles and emergence of pathogens.</title>
        <authorList>
            <person name="Haridas S."/>
            <person name="Albert R."/>
            <person name="Binder M."/>
            <person name="Bloem J."/>
            <person name="Labutti K."/>
            <person name="Salamov A."/>
            <person name="Andreopoulos B."/>
            <person name="Baker S."/>
            <person name="Barry K."/>
            <person name="Bills G."/>
            <person name="Bluhm B."/>
            <person name="Cannon C."/>
            <person name="Castanera R."/>
            <person name="Culley D."/>
            <person name="Daum C."/>
            <person name="Ezra D."/>
            <person name="Gonzalez J."/>
            <person name="Henrissat B."/>
            <person name="Kuo A."/>
            <person name="Liang C."/>
            <person name="Lipzen A."/>
            <person name="Lutzoni F."/>
            <person name="Magnuson J."/>
            <person name="Mondo S."/>
            <person name="Nolan M."/>
            <person name="Ohm R."/>
            <person name="Pangilinan J."/>
            <person name="Park H.-J."/>
            <person name="Ramirez L."/>
            <person name="Alfaro M."/>
            <person name="Sun H."/>
            <person name="Tritt A."/>
            <person name="Yoshinaga Y."/>
            <person name="Zwiers L.-H."/>
            <person name="Turgeon B."/>
            <person name="Goodwin S."/>
            <person name="Spatafora J."/>
            <person name="Crous P."/>
            <person name="Grigoriev I."/>
        </authorList>
    </citation>
    <scope>NUCLEOTIDE SEQUENCE</scope>
    <source>
        <strain evidence="4">Tuck. ex Michener</strain>
    </source>
</reference>
<dbReference type="InterPro" id="IPR013860">
    <property type="entry name" value="AreA_GATA"/>
</dbReference>
<dbReference type="Pfam" id="PF11702">
    <property type="entry name" value="DUF3295"/>
    <property type="match status" value="1"/>
</dbReference>
<keyword evidence="5" id="KW-1185">Reference proteome</keyword>
<organism evidence="4 5">
    <name type="scientific">Viridothelium virens</name>
    <name type="common">Speckled blister lichen</name>
    <name type="synonym">Trypethelium virens</name>
    <dbReference type="NCBI Taxonomy" id="1048519"/>
    <lineage>
        <taxon>Eukaryota</taxon>
        <taxon>Fungi</taxon>
        <taxon>Dikarya</taxon>
        <taxon>Ascomycota</taxon>
        <taxon>Pezizomycotina</taxon>
        <taxon>Dothideomycetes</taxon>
        <taxon>Dothideomycetes incertae sedis</taxon>
        <taxon>Trypetheliales</taxon>
        <taxon>Trypetheliaceae</taxon>
        <taxon>Viridothelium</taxon>
    </lineage>
</organism>
<feature type="compositionally biased region" description="Low complexity" evidence="1">
    <location>
        <begin position="213"/>
        <end position="224"/>
    </location>
</feature>
<feature type="compositionally biased region" description="Polar residues" evidence="1">
    <location>
        <begin position="168"/>
        <end position="190"/>
    </location>
</feature>
<feature type="region of interest" description="Disordered" evidence="1">
    <location>
        <begin position="155"/>
        <end position="501"/>
    </location>
</feature>
<feature type="compositionally biased region" description="Basic and acidic residues" evidence="1">
    <location>
        <begin position="398"/>
        <end position="409"/>
    </location>
</feature>
<feature type="compositionally biased region" description="Low complexity" evidence="1">
    <location>
        <begin position="241"/>
        <end position="252"/>
    </location>
</feature>
<dbReference type="Pfam" id="PF08550">
    <property type="entry name" value="GATA_AreA"/>
    <property type="match status" value="1"/>
</dbReference>
<feature type="compositionally biased region" description="Acidic residues" evidence="1">
    <location>
        <begin position="348"/>
        <end position="392"/>
    </location>
</feature>
<feature type="region of interest" description="Disordered" evidence="1">
    <location>
        <begin position="542"/>
        <end position="564"/>
    </location>
</feature>
<feature type="domain" description="DUF3295" evidence="3">
    <location>
        <begin position="89"/>
        <end position="585"/>
    </location>
</feature>
<proteinExistence type="predicted"/>
<feature type="domain" description="Nitrogen regulatory protein areA GATA-like" evidence="2">
    <location>
        <begin position="31"/>
        <end position="58"/>
    </location>
</feature>
<dbReference type="GO" id="GO:0000122">
    <property type="term" value="P:negative regulation of transcription by RNA polymerase II"/>
    <property type="evidence" value="ECO:0007669"/>
    <property type="project" value="TreeGrafter"/>
</dbReference>
<dbReference type="GO" id="GO:0005737">
    <property type="term" value="C:cytoplasm"/>
    <property type="evidence" value="ECO:0007669"/>
    <property type="project" value="TreeGrafter"/>
</dbReference>
<evidence type="ECO:0000313" key="5">
    <source>
        <dbReference type="Proteomes" id="UP000800092"/>
    </source>
</evidence>
<evidence type="ECO:0000313" key="4">
    <source>
        <dbReference type="EMBL" id="KAF2239574.1"/>
    </source>
</evidence>
<sequence length="585" mass="65519">MPFRPEQSLLSVDFPKIHTIDTHNVQNLFGMWSVFSKCSEVMENGKRLENLSWRLWNRETFCCAPEQQPQFMSCPQWTIPRRPKTEDMSVPSLSSSVDSDDSNEHATPSSLPDRSAFEFARPELRSYDSIEGRSRGRERHISPVDLEKIMSSIKERDKLEPLSPLPKRSSNTSVHVSELNKAQNGNSEPRNSPHAEDRTPRSSSPRPLGPELSASTVASTVATTLDSQGSSESTQLRANDSDSNTTDMSSHSIVRGFSVGQISSSYRSPSQAQLSPEPVPILRKSKTKGAMFQIGAGSSDEPESSLDIHMSHAPRSSLSEGLKRPVSTKKQTSFMDEVTTRTIKDAVEENEEVFESDEEEDEDEDEDEEEEVSESAIDDDEDEDDWEDDGDDSGPSSLDDKQMFQRVESKPNLVSRRSLLTTMIHEPERATALQNAASRSTPALRRSRTSTPNGPSLAASPDDDEPGLEMKGKQIPQSKPIIMTTSNTHQPALSPRTTRRNMLSTELTESLRKNLLWERQQKNSTSAAALKRRHTSIDVKNLQQYPGEPKVPKETGPLMNKKASNDQSWNEYFDQGLQDFHRKGW</sequence>